<organism evidence="1 2">
    <name type="scientific">Colletotrichum truncatum</name>
    <name type="common">Anthracnose fungus</name>
    <name type="synonym">Colletotrichum capsici</name>
    <dbReference type="NCBI Taxonomy" id="5467"/>
    <lineage>
        <taxon>Eukaryota</taxon>
        <taxon>Fungi</taxon>
        <taxon>Dikarya</taxon>
        <taxon>Ascomycota</taxon>
        <taxon>Pezizomycotina</taxon>
        <taxon>Sordariomycetes</taxon>
        <taxon>Hypocreomycetidae</taxon>
        <taxon>Glomerellales</taxon>
        <taxon>Glomerellaceae</taxon>
        <taxon>Colletotrichum</taxon>
        <taxon>Colletotrichum truncatum species complex</taxon>
    </lineage>
</organism>
<sequence length="286" mass="32228">MERRQRQVYAFIEPELHRRRALWGTWNKNSKPHTNKEEDNKPLDTLRWLDEVAAEKGQPIDVVLGQLAINLAAVHTSSSLLANVLFNIAARPDLAEELRAEIVRNMGSGELRWSEVDKKDQLRRLQLMDSVLKETQRFHTPNVIVMKRATVGPATLSDGTRIPAGATVGVPVSWMAHPSVCERGDEFDGHRYLRLQEEDPNSSGRWNFATTSSAHWGFGHGTHACPGRFFASVELKIALAHLLMGYEWRLEGGKTGAENMPKTSLLVDQIMPDMTARLEFKSRAKV</sequence>
<evidence type="ECO:0000313" key="1">
    <source>
        <dbReference type="EMBL" id="KAL0938402.1"/>
    </source>
</evidence>
<reference evidence="1 2" key="1">
    <citation type="journal article" date="2020" name="Phytopathology">
        <title>Genome Sequence Resources of Colletotrichum truncatum, C. plurivorum, C. musicola, and C. sojae: Four Species Pathogenic to Soybean (Glycine max).</title>
        <authorList>
            <person name="Rogerio F."/>
            <person name="Boufleur T.R."/>
            <person name="Ciampi-Guillardi M."/>
            <person name="Sukno S.A."/>
            <person name="Thon M.R."/>
            <person name="Massola Junior N.S."/>
            <person name="Baroncelli R."/>
        </authorList>
    </citation>
    <scope>NUCLEOTIDE SEQUENCE [LARGE SCALE GENOMIC DNA]</scope>
    <source>
        <strain evidence="1 2">CMES1059</strain>
    </source>
</reference>
<keyword evidence="2" id="KW-1185">Reference proteome</keyword>
<evidence type="ECO:0000313" key="2">
    <source>
        <dbReference type="Proteomes" id="UP000805649"/>
    </source>
</evidence>
<proteinExistence type="predicted"/>
<comment type="caution">
    <text evidence="1">The sequence shown here is derived from an EMBL/GenBank/DDBJ whole genome shotgun (WGS) entry which is preliminary data.</text>
</comment>
<accession>A0ACC3Z2V2</accession>
<protein>
    <submittedName>
        <fullName evidence="1">Cytochrome p450</fullName>
    </submittedName>
</protein>
<dbReference type="EMBL" id="VUJX02000003">
    <property type="protein sequence ID" value="KAL0938402.1"/>
    <property type="molecule type" value="Genomic_DNA"/>
</dbReference>
<name>A0ACC3Z2V2_COLTU</name>
<dbReference type="Proteomes" id="UP000805649">
    <property type="component" value="Unassembled WGS sequence"/>
</dbReference>
<gene>
    <name evidence="1" type="ORF">CTRU02_205012</name>
</gene>